<dbReference type="STRING" id="3469.A0A4Y7IV37"/>
<evidence type="ECO:0000256" key="5">
    <source>
        <dbReference type="RuleBase" id="RU000461"/>
    </source>
</evidence>
<dbReference type="CDD" id="cd11072">
    <property type="entry name" value="CYP71-like"/>
    <property type="match status" value="1"/>
</dbReference>
<comment type="cofactor">
    <cofactor evidence="4">
        <name>heme</name>
        <dbReference type="ChEBI" id="CHEBI:30413"/>
    </cofactor>
</comment>
<keyword evidence="2 4" id="KW-0479">Metal-binding</keyword>
<dbReference type="EMBL" id="CM010716">
    <property type="protein sequence ID" value="RZC51562.1"/>
    <property type="molecule type" value="Genomic_DNA"/>
</dbReference>
<dbReference type="PANTHER" id="PTHR47955:SF15">
    <property type="entry name" value="CYTOCHROME P450 71A2-LIKE"/>
    <property type="match status" value="1"/>
</dbReference>
<dbReference type="Gramene" id="RZC51562">
    <property type="protein sequence ID" value="RZC51562"/>
    <property type="gene ID" value="C5167_019988"/>
</dbReference>
<dbReference type="GO" id="GO:0020037">
    <property type="term" value="F:heme binding"/>
    <property type="evidence" value="ECO:0007669"/>
    <property type="project" value="InterPro"/>
</dbReference>
<protein>
    <recommendedName>
        <fullName evidence="9">Cytochrome P450</fullName>
    </recommendedName>
</protein>
<evidence type="ECO:0008006" key="9">
    <source>
        <dbReference type="Google" id="ProtNLM"/>
    </source>
</evidence>
<keyword evidence="3 4" id="KW-0408">Iron</keyword>
<dbReference type="OMA" id="VDMSEIW"/>
<proteinExistence type="inferred from homology"/>
<dbReference type="PANTHER" id="PTHR47955">
    <property type="entry name" value="CYTOCHROME P450 FAMILY 71 PROTEIN"/>
    <property type="match status" value="1"/>
</dbReference>
<evidence type="ECO:0000256" key="6">
    <source>
        <dbReference type="SAM" id="Phobius"/>
    </source>
</evidence>
<keyword evidence="8" id="KW-1185">Reference proteome</keyword>
<evidence type="ECO:0000256" key="4">
    <source>
        <dbReference type="PIRSR" id="PIRSR602401-1"/>
    </source>
</evidence>
<keyword evidence="4 5" id="KW-0349">Heme</keyword>
<gene>
    <name evidence="7" type="ORF">C5167_019988</name>
</gene>
<dbReference type="GO" id="GO:0016705">
    <property type="term" value="F:oxidoreductase activity, acting on paired donors, with incorporation or reduction of molecular oxygen"/>
    <property type="evidence" value="ECO:0007669"/>
    <property type="project" value="InterPro"/>
</dbReference>
<dbReference type="SUPFAM" id="SSF48264">
    <property type="entry name" value="Cytochrome P450"/>
    <property type="match status" value="1"/>
</dbReference>
<dbReference type="InterPro" id="IPR001128">
    <property type="entry name" value="Cyt_P450"/>
</dbReference>
<dbReference type="GO" id="GO:0033075">
    <property type="term" value="P:isoquinoline alkaloid biosynthetic process"/>
    <property type="evidence" value="ECO:0007669"/>
    <property type="project" value="UniProtKB-ARBA"/>
</dbReference>
<evidence type="ECO:0000256" key="3">
    <source>
        <dbReference type="ARBA" id="ARBA00023004"/>
    </source>
</evidence>
<dbReference type="Gene3D" id="1.10.630.10">
    <property type="entry name" value="Cytochrome P450"/>
    <property type="match status" value="1"/>
</dbReference>
<evidence type="ECO:0000256" key="2">
    <source>
        <dbReference type="ARBA" id="ARBA00022723"/>
    </source>
</evidence>
<dbReference type="FunFam" id="1.10.630.10:FF:000011">
    <property type="entry name" value="Cytochrome P450 83B1"/>
    <property type="match status" value="1"/>
</dbReference>
<dbReference type="Pfam" id="PF00067">
    <property type="entry name" value="p450"/>
    <property type="match status" value="1"/>
</dbReference>
<keyword evidence="5" id="KW-0560">Oxidoreductase</keyword>
<keyword evidence="6" id="KW-1133">Transmembrane helix</keyword>
<keyword evidence="6" id="KW-0472">Membrane</keyword>
<reference evidence="7 8" key="1">
    <citation type="journal article" date="2018" name="Science">
        <title>The opium poppy genome and morphinan production.</title>
        <authorList>
            <person name="Guo L."/>
            <person name="Winzer T."/>
            <person name="Yang X."/>
            <person name="Li Y."/>
            <person name="Ning Z."/>
            <person name="He Z."/>
            <person name="Teodor R."/>
            <person name="Lu Y."/>
            <person name="Bowser T.A."/>
            <person name="Graham I.A."/>
            <person name="Ye K."/>
        </authorList>
    </citation>
    <scope>NUCLEOTIDE SEQUENCE [LARGE SCALE GENOMIC DNA]</scope>
    <source>
        <strain evidence="8">cv. HN1</strain>
        <tissue evidence="7">Leaves</tissue>
    </source>
</reference>
<dbReference type="InterPro" id="IPR017972">
    <property type="entry name" value="Cyt_P450_CS"/>
</dbReference>
<dbReference type="Proteomes" id="UP000316621">
    <property type="component" value="Chromosome 2"/>
</dbReference>
<dbReference type="PRINTS" id="PR00385">
    <property type="entry name" value="P450"/>
</dbReference>
<name>A0A4Y7IV37_PAPSO</name>
<evidence type="ECO:0000313" key="7">
    <source>
        <dbReference type="EMBL" id="RZC51562.1"/>
    </source>
</evidence>
<dbReference type="InterPro" id="IPR002401">
    <property type="entry name" value="Cyt_P450_E_grp-I"/>
</dbReference>
<organism evidence="7 8">
    <name type="scientific">Papaver somniferum</name>
    <name type="common">Opium poppy</name>
    <dbReference type="NCBI Taxonomy" id="3469"/>
    <lineage>
        <taxon>Eukaryota</taxon>
        <taxon>Viridiplantae</taxon>
        <taxon>Streptophyta</taxon>
        <taxon>Embryophyta</taxon>
        <taxon>Tracheophyta</taxon>
        <taxon>Spermatophyta</taxon>
        <taxon>Magnoliopsida</taxon>
        <taxon>Ranunculales</taxon>
        <taxon>Papaveraceae</taxon>
        <taxon>Papaveroideae</taxon>
        <taxon>Papaver</taxon>
    </lineage>
</organism>
<dbReference type="AlphaFoldDB" id="A0A4Y7IV37"/>
<evidence type="ECO:0000256" key="1">
    <source>
        <dbReference type="ARBA" id="ARBA00010617"/>
    </source>
</evidence>
<keyword evidence="6" id="KW-0812">Transmembrane</keyword>
<feature type="transmembrane region" description="Helical" evidence="6">
    <location>
        <begin position="20"/>
        <end position="42"/>
    </location>
</feature>
<accession>A0A4Y7IV37</accession>
<dbReference type="PRINTS" id="PR00463">
    <property type="entry name" value="EP450I"/>
</dbReference>
<keyword evidence="5" id="KW-0503">Monooxygenase</keyword>
<dbReference type="PROSITE" id="PS00086">
    <property type="entry name" value="CYTOCHROME_P450"/>
    <property type="match status" value="1"/>
</dbReference>
<dbReference type="GO" id="GO:0005506">
    <property type="term" value="F:iron ion binding"/>
    <property type="evidence" value="ECO:0007669"/>
    <property type="project" value="InterPro"/>
</dbReference>
<comment type="similarity">
    <text evidence="1 5">Belongs to the cytochrome P450 family.</text>
</comment>
<sequence length="526" mass="60107">MVHQLLQSLQCLEVSNFYSILSSFLVLVLCFFIFKVHGVWWWSSRTSKTHYNLPPSPPTFPVIGNLHQLGTLAHRSFDAISHKYGPLLLLRLGQSRTVLVSTVELAMEIMKNQDIVFANRPFTTAAKAYLYGCIDIGFAPYGEYWTQVRRICVQEMLSNKRVQSFNYVRVEEIDTVVKKITSTCTAATQAGVENVINLSQIILTINNRIISRCALGPKYAEGLHESRFGELCREVMQLMGAFSFADYLPSVKWLDNFTGFNHKIIRTSRDLNIFLDKVVDEHLLLHKSPDSDPNRKLDLIDILIFAQKDNPNIGRDNIKAIIMDMFVGGSETSATTMEWTMAELIKNHAVMKKAQDEIRRIVGKKAKIEESDIIQMDYLKCVVKEILRIHPAIPTLVPRLSSKDTKLQGYDIPANTVIYINAWTIHRNTKYWDNPEEFRPERFINNPLDFKGQEFHYIPFGSGRRGCPGIAFGTTSIEFTIANLLYWFDWDVPSGQNMEKLDMTEAIGLTVNKKFPIYAVPTLYSP</sequence>
<dbReference type="InterPro" id="IPR036396">
    <property type="entry name" value="Cyt_P450_sf"/>
</dbReference>
<feature type="binding site" description="axial binding residue" evidence="4">
    <location>
        <position position="467"/>
    </location>
    <ligand>
        <name>heme</name>
        <dbReference type="ChEBI" id="CHEBI:30413"/>
    </ligand>
    <ligandPart>
        <name>Fe</name>
        <dbReference type="ChEBI" id="CHEBI:18248"/>
    </ligandPart>
</feature>
<dbReference type="GO" id="GO:0004497">
    <property type="term" value="F:monooxygenase activity"/>
    <property type="evidence" value="ECO:0007669"/>
    <property type="project" value="UniProtKB-KW"/>
</dbReference>
<evidence type="ECO:0000313" key="8">
    <source>
        <dbReference type="Proteomes" id="UP000316621"/>
    </source>
</evidence>